<dbReference type="Pfam" id="PF03929">
    <property type="entry name" value="PepSY_TM"/>
    <property type="match status" value="1"/>
</dbReference>
<comment type="caution">
    <text evidence="3">The sequence shown here is derived from an EMBL/GenBank/DDBJ whole genome shotgun (WGS) entry which is preliminary data.</text>
</comment>
<keyword evidence="2" id="KW-0472">Membrane</keyword>
<dbReference type="EMBL" id="JACDUT010000015">
    <property type="protein sequence ID" value="MBA2876666.1"/>
    <property type="molecule type" value="Genomic_DNA"/>
</dbReference>
<proteinExistence type="predicted"/>
<evidence type="ECO:0008006" key="5">
    <source>
        <dbReference type="Google" id="ProtNLM"/>
    </source>
</evidence>
<sequence>MKKMRQAHLWIGLITSILLLIQAVTGLLLTEPWLIGQQSRERSAFMQNMEQGQLPASSTQQGHSSPSTTQEGSASAGTMAQQNGSSGIGLEQGRLGPREGFHGEEGSNSLAGIIRGLHEGRLGTIDITWAIDIAAISMIFLTLSGIYLSVKLLLAQRRSRKKRTLNVAEG</sequence>
<accession>A0A7W0BZD0</accession>
<feature type="transmembrane region" description="Helical" evidence="2">
    <location>
        <begin position="7"/>
        <end position="29"/>
    </location>
</feature>
<feature type="region of interest" description="Disordered" evidence="1">
    <location>
        <begin position="51"/>
        <end position="102"/>
    </location>
</feature>
<dbReference type="PANTHER" id="PTHR40115:SF1">
    <property type="entry name" value="INNER MEMBRANE PROTEIN WITH PEPSY TM HELIX"/>
    <property type="match status" value="1"/>
</dbReference>
<dbReference type="PANTHER" id="PTHR40115">
    <property type="entry name" value="INNER MEMBRANE PROTEIN WITH PEPSY TM HELIX"/>
    <property type="match status" value="1"/>
</dbReference>
<organism evidence="3 4">
    <name type="scientific">Thermaerobacillus caldiproteolyticus</name>
    <dbReference type="NCBI Taxonomy" id="247480"/>
    <lineage>
        <taxon>Bacteria</taxon>
        <taxon>Bacillati</taxon>
        <taxon>Bacillota</taxon>
        <taxon>Bacilli</taxon>
        <taxon>Bacillales</taxon>
        <taxon>Anoxybacillaceae</taxon>
        <taxon>Thermaerobacillus</taxon>
    </lineage>
</organism>
<dbReference type="AlphaFoldDB" id="A0A7W0BZD0"/>
<dbReference type="RefSeq" id="WP_181557339.1">
    <property type="nucleotide sequence ID" value="NZ_JACDUT010000015.1"/>
</dbReference>
<dbReference type="InterPro" id="IPR005625">
    <property type="entry name" value="PepSY-ass_TM"/>
</dbReference>
<evidence type="ECO:0000313" key="4">
    <source>
        <dbReference type="Proteomes" id="UP000523087"/>
    </source>
</evidence>
<evidence type="ECO:0000256" key="2">
    <source>
        <dbReference type="SAM" id="Phobius"/>
    </source>
</evidence>
<keyword evidence="4" id="KW-1185">Reference proteome</keyword>
<dbReference type="InterPro" id="IPR032307">
    <property type="entry name" value="PepSY_TM-like_2"/>
</dbReference>
<name>A0A7W0BZD0_9BACL</name>
<evidence type="ECO:0000256" key="1">
    <source>
        <dbReference type="SAM" id="MobiDB-lite"/>
    </source>
</evidence>
<gene>
    <name evidence="3" type="ORF">HNR31_003484</name>
</gene>
<protein>
    <recommendedName>
        <fullName evidence="5">PepSY domain-containing protein</fullName>
    </recommendedName>
</protein>
<keyword evidence="2" id="KW-0812">Transmembrane</keyword>
<keyword evidence="2" id="KW-1133">Transmembrane helix</keyword>
<dbReference type="Proteomes" id="UP000523087">
    <property type="component" value="Unassembled WGS sequence"/>
</dbReference>
<evidence type="ECO:0000313" key="3">
    <source>
        <dbReference type="EMBL" id="MBA2876666.1"/>
    </source>
</evidence>
<feature type="transmembrane region" description="Helical" evidence="2">
    <location>
        <begin position="127"/>
        <end position="154"/>
    </location>
</feature>
<reference evidence="3 4" key="1">
    <citation type="submission" date="2020-07" db="EMBL/GenBank/DDBJ databases">
        <title>Genomic Encyclopedia of Type Strains, Phase IV (KMG-IV): sequencing the most valuable type-strain genomes for metagenomic binning, comparative biology and taxonomic classification.</title>
        <authorList>
            <person name="Goeker M."/>
        </authorList>
    </citation>
    <scope>NUCLEOTIDE SEQUENCE [LARGE SCALE GENOMIC DNA]</scope>
    <source>
        <strain evidence="3 4">DSM 15730</strain>
    </source>
</reference>
<feature type="compositionally biased region" description="Polar residues" evidence="1">
    <location>
        <begin position="51"/>
        <end position="85"/>
    </location>
</feature>